<keyword evidence="2" id="KW-1185">Reference proteome</keyword>
<reference evidence="1 2" key="1">
    <citation type="journal article" date="2024" name="BMC Genomics">
        <title>De novo assembly and annotation of Popillia japonica's genome with initial clues to its potential as an invasive pest.</title>
        <authorList>
            <person name="Cucini C."/>
            <person name="Boschi S."/>
            <person name="Funari R."/>
            <person name="Cardaioli E."/>
            <person name="Iannotti N."/>
            <person name="Marturano G."/>
            <person name="Paoli F."/>
            <person name="Bruttini M."/>
            <person name="Carapelli A."/>
            <person name="Frati F."/>
            <person name="Nardi F."/>
        </authorList>
    </citation>
    <scope>NUCLEOTIDE SEQUENCE [LARGE SCALE GENOMIC DNA]</scope>
    <source>
        <strain evidence="1">DMR45628</strain>
    </source>
</reference>
<accession>A0AAW1JCQ5</accession>
<dbReference type="Proteomes" id="UP001458880">
    <property type="component" value="Unassembled WGS sequence"/>
</dbReference>
<dbReference type="AlphaFoldDB" id="A0AAW1JCQ5"/>
<comment type="caution">
    <text evidence="1">The sequence shown here is derived from an EMBL/GenBank/DDBJ whole genome shotgun (WGS) entry which is preliminary data.</text>
</comment>
<organism evidence="1 2">
    <name type="scientific">Popillia japonica</name>
    <name type="common">Japanese beetle</name>
    <dbReference type="NCBI Taxonomy" id="7064"/>
    <lineage>
        <taxon>Eukaryota</taxon>
        <taxon>Metazoa</taxon>
        <taxon>Ecdysozoa</taxon>
        <taxon>Arthropoda</taxon>
        <taxon>Hexapoda</taxon>
        <taxon>Insecta</taxon>
        <taxon>Pterygota</taxon>
        <taxon>Neoptera</taxon>
        <taxon>Endopterygota</taxon>
        <taxon>Coleoptera</taxon>
        <taxon>Polyphaga</taxon>
        <taxon>Scarabaeiformia</taxon>
        <taxon>Scarabaeidae</taxon>
        <taxon>Rutelinae</taxon>
        <taxon>Popillia</taxon>
    </lineage>
</organism>
<evidence type="ECO:0000313" key="2">
    <source>
        <dbReference type="Proteomes" id="UP001458880"/>
    </source>
</evidence>
<gene>
    <name evidence="1" type="ORF">QE152_g31121</name>
</gene>
<sequence>MTNSSNLAKKYEDLAEERKEMVVLQLQTLKAKKKAREEKHVKGMEEMKRKIARDEELELRNVSIYLDIQLKRPQLAALEKF</sequence>
<name>A0AAW1JCQ5_POPJA</name>
<protein>
    <submittedName>
        <fullName evidence="1">Alcohol dehydrogenase transcription factor Myb/SANT-like</fullName>
    </submittedName>
</protein>
<evidence type="ECO:0000313" key="1">
    <source>
        <dbReference type="EMBL" id="KAK9700591.1"/>
    </source>
</evidence>
<dbReference type="EMBL" id="JASPKY010000434">
    <property type="protein sequence ID" value="KAK9700591.1"/>
    <property type="molecule type" value="Genomic_DNA"/>
</dbReference>
<proteinExistence type="predicted"/>